<name>A0A7J7MDY3_9MAGN</name>
<organism evidence="8 9">
    <name type="scientific">Kingdonia uniflora</name>
    <dbReference type="NCBI Taxonomy" id="39325"/>
    <lineage>
        <taxon>Eukaryota</taxon>
        <taxon>Viridiplantae</taxon>
        <taxon>Streptophyta</taxon>
        <taxon>Embryophyta</taxon>
        <taxon>Tracheophyta</taxon>
        <taxon>Spermatophyta</taxon>
        <taxon>Magnoliopsida</taxon>
        <taxon>Ranunculales</taxon>
        <taxon>Circaeasteraceae</taxon>
        <taxon>Kingdonia</taxon>
    </lineage>
</organism>
<evidence type="ECO:0000256" key="4">
    <source>
        <dbReference type="ARBA" id="ARBA00022776"/>
    </source>
</evidence>
<protein>
    <submittedName>
        <fullName evidence="8">Uncharacterized protein</fullName>
    </submittedName>
</protein>
<dbReference type="EMBL" id="JACGCM010001586">
    <property type="protein sequence ID" value="KAF6153106.1"/>
    <property type="molecule type" value="Genomic_DNA"/>
</dbReference>
<evidence type="ECO:0000313" key="8">
    <source>
        <dbReference type="EMBL" id="KAF6153106.1"/>
    </source>
</evidence>
<dbReference type="GO" id="GO:0051301">
    <property type="term" value="P:cell division"/>
    <property type="evidence" value="ECO:0007669"/>
    <property type="project" value="UniProtKB-KW"/>
</dbReference>
<dbReference type="AlphaFoldDB" id="A0A7J7MDY3"/>
<dbReference type="GO" id="GO:0007064">
    <property type="term" value="P:mitotic sister chromatid cohesion"/>
    <property type="evidence" value="ECO:0007669"/>
    <property type="project" value="InterPro"/>
</dbReference>
<comment type="similarity">
    <text evidence="2">Belongs to the SCC4/mau-2 family.</text>
</comment>
<evidence type="ECO:0000256" key="5">
    <source>
        <dbReference type="ARBA" id="ARBA00022829"/>
    </source>
</evidence>
<dbReference type="Proteomes" id="UP000541444">
    <property type="component" value="Unassembled WGS sequence"/>
</dbReference>
<keyword evidence="7" id="KW-0131">Cell cycle</keyword>
<keyword evidence="5" id="KW-0159">Chromosome partition</keyword>
<dbReference type="InterPro" id="IPR019440">
    <property type="entry name" value="MAU2"/>
</dbReference>
<proteinExistence type="inferred from homology"/>
<evidence type="ECO:0000313" key="9">
    <source>
        <dbReference type="Proteomes" id="UP000541444"/>
    </source>
</evidence>
<dbReference type="OrthoDB" id="5565328at2759"/>
<evidence type="ECO:0000256" key="3">
    <source>
        <dbReference type="ARBA" id="ARBA00022618"/>
    </source>
</evidence>
<dbReference type="GO" id="GO:0007059">
    <property type="term" value="P:chromosome segregation"/>
    <property type="evidence" value="ECO:0007669"/>
    <property type="project" value="UniProtKB-KW"/>
</dbReference>
<comment type="caution">
    <text evidence="8">The sequence shown here is derived from an EMBL/GenBank/DDBJ whole genome shotgun (WGS) entry which is preliminary data.</text>
</comment>
<evidence type="ECO:0000256" key="2">
    <source>
        <dbReference type="ARBA" id="ARBA00008585"/>
    </source>
</evidence>
<gene>
    <name evidence="8" type="ORF">GIB67_034828</name>
</gene>
<evidence type="ECO:0000256" key="1">
    <source>
        <dbReference type="ARBA" id="ARBA00004123"/>
    </source>
</evidence>
<comment type="subcellular location">
    <subcellularLocation>
        <location evidence="1">Nucleus</location>
    </subcellularLocation>
</comment>
<dbReference type="GO" id="GO:0005634">
    <property type="term" value="C:nucleus"/>
    <property type="evidence" value="ECO:0007669"/>
    <property type="project" value="UniProtKB-SubCell"/>
</dbReference>
<reference evidence="8 9" key="1">
    <citation type="journal article" date="2020" name="IScience">
        <title>Genome Sequencing of the Endangered Kingdonia uniflora (Circaeasteraceae, Ranunculales) Reveals Potential Mechanisms of Evolutionary Specialization.</title>
        <authorList>
            <person name="Sun Y."/>
            <person name="Deng T."/>
            <person name="Zhang A."/>
            <person name="Moore M.J."/>
            <person name="Landis J.B."/>
            <person name="Lin N."/>
            <person name="Zhang H."/>
            <person name="Zhang X."/>
            <person name="Huang J."/>
            <person name="Zhang X."/>
            <person name="Sun H."/>
            <person name="Wang H."/>
        </authorList>
    </citation>
    <scope>NUCLEOTIDE SEQUENCE [LARGE SCALE GENOMIC DNA]</scope>
    <source>
        <strain evidence="8">TB1705</strain>
        <tissue evidence="8">Leaf</tissue>
    </source>
</reference>
<keyword evidence="9" id="KW-1185">Reference proteome</keyword>
<evidence type="ECO:0000256" key="7">
    <source>
        <dbReference type="ARBA" id="ARBA00023306"/>
    </source>
</evidence>
<sequence>MIEGDYRSSISALEQGFSCTTEIYYPELQMFFATSILQVHLMQWDDVNLVKRAVKNCDEVWEMIPPEKTAVHWICDYKNAKQHDYKLVAAVKSDLEKRKGIQDLTTELNSINQSLSQSDLKNNERSALSTKQTQIQEHLKTVACTESLESSYFGNVREIWGDKLELAPAPIDEEWLPKADIYALVDLVFLENKAAIELTHFEFSEAQEALVEMKSWFVRFSTILQYLTILGSLALTLHDTGQAREILKSSLTLAKTLYDIPTQIWVLSVLTMLYQELSERGNEMENSEYEREKIDDLQKRLTDARSSIHHIKLIKRLKIEARPLHDTEMKRATAGPSVRVNLDISESIGLTTPAPVPSTRLMDIYTGRRGKRKI</sequence>
<dbReference type="PANTHER" id="PTHR21394">
    <property type="entry name" value="MAU2 CHROMATID COHESION FACTOR HOMOLOG"/>
    <property type="match status" value="1"/>
</dbReference>
<keyword evidence="4" id="KW-0498">Mitosis</keyword>
<accession>A0A7J7MDY3</accession>
<evidence type="ECO:0000256" key="6">
    <source>
        <dbReference type="ARBA" id="ARBA00023242"/>
    </source>
</evidence>
<keyword evidence="3" id="KW-0132">Cell division</keyword>
<keyword evidence="6" id="KW-0539">Nucleus</keyword>